<feature type="transmembrane region" description="Helical" evidence="7">
    <location>
        <begin position="461"/>
        <end position="480"/>
    </location>
</feature>
<comment type="pathway">
    <text evidence="2">Cell wall biogenesis; lipoteichoic acid biosynthesis.</text>
</comment>
<evidence type="ECO:0000259" key="8">
    <source>
        <dbReference type="Pfam" id="PF00884"/>
    </source>
</evidence>
<feature type="transmembrane region" description="Helical" evidence="7">
    <location>
        <begin position="145"/>
        <end position="163"/>
    </location>
</feature>
<comment type="caution">
    <text evidence="9">The sequence shown here is derived from an EMBL/GenBank/DDBJ whole genome shotgun (WGS) entry which is preliminary data.</text>
</comment>
<feature type="transmembrane region" description="Helical" evidence="7">
    <location>
        <begin position="113"/>
        <end position="133"/>
    </location>
</feature>
<feature type="transmembrane region" description="Helical" evidence="7">
    <location>
        <begin position="241"/>
        <end position="263"/>
    </location>
</feature>
<feature type="transmembrane region" description="Helical" evidence="7">
    <location>
        <begin position="302"/>
        <end position="324"/>
    </location>
</feature>
<evidence type="ECO:0000313" key="10">
    <source>
        <dbReference type="Proteomes" id="UP001529423"/>
    </source>
</evidence>
<feature type="transmembrane region" description="Helical" evidence="7">
    <location>
        <begin position="76"/>
        <end position="93"/>
    </location>
</feature>
<evidence type="ECO:0000256" key="6">
    <source>
        <dbReference type="ARBA" id="ARBA00023136"/>
    </source>
</evidence>
<dbReference type="Proteomes" id="UP001529423">
    <property type="component" value="Unassembled WGS sequence"/>
</dbReference>
<evidence type="ECO:0000256" key="5">
    <source>
        <dbReference type="ARBA" id="ARBA00022989"/>
    </source>
</evidence>
<feature type="transmembrane region" description="Helical" evidence="7">
    <location>
        <begin position="202"/>
        <end position="221"/>
    </location>
</feature>
<evidence type="ECO:0000313" key="9">
    <source>
        <dbReference type="EMBL" id="MDM8333240.1"/>
    </source>
</evidence>
<dbReference type="PANTHER" id="PTHR47371">
    <property type="entry name" value="LIPOTEICHOIC ACID SYNTHASE"/>
    <property type="match status" value="1"/>
</dbReference>
<dbReference type="EMBL" id="JAUDEO010000005">
    <property type="protein sequence ID" value="MDM8333240.1"/>
    <property type="molecule type" value="Genomic_DNA"/>
</dbReference>
<reference evidence="9" key="1">
    <citation type="submission" date="2023-06" db="EMBL/GenBank/DDBJ databases">
        <title>Identification and characterization of horizontal gene transfer across gut microbiota members of farm animals based on homology search.</title>
        <authorList>
            <person name="Schwarzerova J."/>
            <person name="Nykrynova M."/>
            <person name="Jureckova K."/>
            <person name="Cejkova D."/>
            <person name="Rychlik I."/>
        </authorList>
    </citation>
    <scope>NUCLEOTIDE SEQUENCE</scope>
    <source>
        <strain evidence="9">105_WCHN</strain>
    </source>
</reference>
<feature type="transmembrane region" description="Helical" evidence="7">
    <location>
        <begin position="385"/>
        <end position="404"/>
    </location>
</feature>
<feature type="transmembrane region" description="Helical" evidence="7">
    <location>
        <begin position="12"/>
        <end position="33"/>
    </location>
</feature>
<evidence type="ECO:0000256" key="4">
    <source>
        <dbReference type="ARBA" id="ARBA00022692"/>
    </source>
</evidence>
<feature type="transmembrane region" description="Helical" evidence="7">
    <location>
        <begin position="411"/>
        <end position="431"/>
    </location>
</feature>
<evidence type="ECO:0000256" key="2">
    <source>
        <dbReference type="ARBA" id="ARBA00004936"/>
    </source>
</evidence>
<organism evidence="9 10">
    <name type="scientific">Limosilactobacillus panis</name>
    <dbReference type="NCBI Taxonomy" id="47493"/>
    <lineage>
        <taxon>Bacteria</taxon>
        <taxon>Bacillati</taxon>
        <taxon>Bacillota</taxon>
        <taxon>Bacilli</taxon>
        <taxon>Lactobacillales</taxon>
        <taxon>Lactobacillaceae</taxon>
        <taxon>Limosilactobacillus</taxon>
    </lineage>
</organism>
<dbReference type="SUPFAM" id="SSF53649">
    <property type="entry name" value="Alkaline phosphatase-like"/>
    <property type="match status" value="1"/>
</dbReference>
<dbReference type="InterPro" id="IPR050448">
    <property type="entry name" value="OpgB/LTA_synthase_biosynth"/>
</dbReference>
<evidence type="ECO:0000256" key="3">
    <source>
        <dbReference type="ARBA" id="ARBA00022475"/>
    </source>
</evidence>
<comment type="subcellular location">
    <subcellularLocation>
        <location evidence="1">Cell membrane</location>
        <topology evidence="1">Multi-pass membrane protein</topology>
    </subcellularLocation>
</comment>
<keyword evidence="5 7" id="KW-1133">Transmembrane helix</keyword>
<gene>
    <name evidence="9" type="ORF">QUW46_01395</name>
</gene>
<keyword evidence="10" id="KW-1185">Reference proteome</keyword>
<feature type="transmembrane region" description="Helical" evidence="7">
    <location>
        <begin position="350"/>
        <end position="373"/>
    </location>
</feature>
<keyword evidence="4 7" id="KW-0812">Transmembrane</keyword>
<feature type="transmembrane region" description="Helical" evidence="7">
    <location>
        <begin position="492"/>
        <end position="512"/>
    </location>
</feature>
<evidence type="ECO:0000256" key="1">
    <source>
        <dbReference type="ARBA" id="ARBA00004651"/>
    </source>
</evidence>
<dbReference type="InterPro" id="IPR000917">
    <property type="entry name" value="Sulfatase_N"/>
</dbReference>
<dbReference type="RefSeq" id="WP_289558912.1">
    <property type="nucleotide sequence ID" value="NZ_JAUDEO010000005.1"/>
</dbReference>
<keyword evidence="3" id="KW-1003">Cell membrane</keyword>
<dbReference type="InterPro" id="IPR017850">
    <property type="entry name" value="Alkaline_phosphatase_core_sf"/>
</dbReference>
<dbReference type="Gene3D" id="3.40.720.10">
    <property type="entry name" value="Alkaline Phosphatase, subunit A"/>
    <property type="match status" value="1"/>
</dbReference>
<feature type="transmembrane region" description="Helical" evidence="7">
    <location>
        <begin position="275"/>
        <end position="296"/>
    </location>
</feature>
<reference evidence="9" key="2">
    <citation type="submission" date="2023-06" db="EMBL/GenBank/DDBJ databases">
        <authorList>
            <person name="Zeman M."/>
            <person name="Kubasova T."/>
            <person name="Jahodarova E."/>
            <person name="Nykrynova M."/>
            <person name="Rychlik I."/>
        </authorList>
    </citation>
    <scope>NUCLEOTIDE SEQUENCE</scope>
    <source>
        <strain evidence="9">105_WCHN</strain>
    </source>
</reference>
<name>A0ABT7VKH1_9LACO</name>
<feature type="transmembrane region" description="Helical" evidence="7">
    <location>
        <begin position="169"/>
        <end position="190"/>
    </location>
</feature>
<accession>A0ABT7VKH1</accession>
<feature type="transmembrane region" description="Helical" evidence="7">
    <location>
        <begin position="45"/>
        <end position="64"/>
    </location>
</feature>
<sequence>MSSKSLMKRGYVAGAIFGAVTICCYLCTAGQLLTHLTGHAPLVIVAWWFVKMTISALVVIVPIMLGCHQSPEHSRWGTTVILWLIGAVGFLWAKYTTQPVMNVAQPSPELYVAQQIFVGWLSTTVLFAVAQPLQRLLHHWPIYQRRHWLIAVTAAYFLIRLFNGYDLLGFHRGTSAIWFVYLFAVGDWLANDQKWLAQWPRWRYALVTVGAFLVSGLLTWLNMNHVIYSPHKGLTPDTHYLLAINAFQPMVVITCILLVAWLVRSTSRGWANDYVASQQILLLGLLGTAQAVTPILLPTVKWPLAVTTGIILWVLALGLPVFTIKVGRRWQIKLNWRQVARWGQDFAKRYWPVALTYALLWLITVASFAYLWANDWTMVQWVVTARAKIVMVNVLIIFALVLILMAITNRWWISSGIGIIFYLGWLCASVLKITARNEPILPTDLSAVTAPGELLGMVNPWIIGGTVVGLIVILGLVGWLEYRAGRPCRFNGWCRIIVAVLAVGFLACFTRTNHSDSLVYKQLQRIDDTPYFYSQIRGARMNGTLLQFANNVDVHVMTKPAGYSAATMQQIARHYSQVGRRINRQRTHQTVGKQNLVFVLSESFADPARVPGMKVSGGDPLPFLHKFKKQTTSGLMLSSGYGGGTANMEYQALTGLSIANFSPTMPTPYSQLVPYQKRTFTINNLFKYSIGIHPFTANLYSRKAVYKKFGFNKFYHFDGGSKITYTSKIQHNPRVSDESTYREIDLNLQRRPHGKFVQVATMQNHMPYEPAYYRKRQYHVSGQDFKNPDQQGQIEAYIQGIHYTDQALRKWVRQLDNSKQPTTVVWYGDHLPGIYHGLPMGKYGVPLHETDYFIYSNKAAQRLNHDRLTSQHQLVSPNDFAAMALAKMDVQVSPYYALLTKVQTELPAISLPTNGTAKNNSAHQGGIDFINQRGHHVKLTKDQRRLFHDYQLVQYDLTAGHHYLQKDGFLKQVAR</sequence>
<keyword evidence="6 7" id="KW-0472">Membrane</keyword>
<dbReference type="CDD" id="cd16015">
    <property type="entry name" value="LTA_synthase"/>
    <property type="match status" value="1"/>
</dbReference>
<protein>
    <submittedName>
        <fullName evidence="9">LTA synthase family protein</fullName>
    </submittedName>
</protein>
<feature type="domain" description="Sulfatase N-terminal" evidence="8">
    <location>
        <begin position="594"/>
        <end position="889"/>
    </location>
</feature>
<proteinExistence type="predicted"/>
<dbReference type="PANTHER" id="PTHR47371:SF3">
    <property type="entry name" value="PHOSPHOGLYCEROL TRANSFERASE I"/>
    <property type="match status" value="1"/>
</dbReference>
<evidence type="ECO:0000256" key="7">
    <source>
        <dbReference type="SAM" id="Phobius"/>
    </source>
</evidence>
<dbReference type="Pfam" id="PF00884">
    <property type="entry name" value="Sulfatase"/>
    <property type="match status" value="1"/>
</dbReference>